<dbReference type="SUPFAM" id="SSF58014">
    <property type="entry name" value="Coiled-coil domain of nucleotide exchange factor GrpE"/>
    <property type="match status" value="1"/>
</dbReference>
<dbReference type="GO" id="GO:0000774">
    <property type="term" value="F:adenyl-nucleotide exchange factor activity"/>
    <property type="evidence" value="ECO:0007669"/>
    <property type="project" value="InterPro"/>
</dbReference>
<dbReference type="EMBL" id="JACCAE010000001">
    <property type="protein sequence ID" value="NYF98536.1"/>
    <property type="molecule type" value="Genomic_DNA"/>
</dbReference>
<dbReference type="PRINTS" id="PR00773">
    <property type="entry name" value="GRPEPROTEIN"/>
</dbReference>
<comment type="subunit">
    <text evidence="3">Homodimer.</text>
</comment>
<reference evidence="7 8" key="1">
    <citation type="submission" date="2020-07" db="EMBL/GenBank/DDBJ databases">
        <title>Sequencing the genomes of 1000 actinobacteria strains.</title>
        <authorList>
            <person name="Klenk H.-P."/>
        </authorList>
    </citation>
    <scope>NUCLEOTIDE SEQUENCE [LARGE SCALE GENOMIC DNA]</scope>
    <source>
        <strain evidence="7 8">DSM 26154</strain>
    </source>
</reference>
<dbReference type="InterPro" id="IPR013805">
    <property type="entry name" value="GrpE_CC"/>
</dbReference>
<evidence type="ECO:0000313" key="7">
    <source>
        <dbReference type="EMBL" id="NYF98536.1"/>
    </source>
</evidence>
<organism evidence="7 8">
    <name type="scientific">Janibacter cremeus</name>
    <dbReference type="NCBI Taxonomy" id="1285192"/>
    <lineage>
        <taxon>Bacteria</taxon>
        <taxon>Bacillati</taxon>
        <taxon>Actinomycetota</taxon>
        <taxon>Actinomycetes</taxon>
        <taxon>Micrococcales</taxon>
        <taxon>Intrasporangiaceae</taxon>
        <taxon>Janibacter</taxon>
    </lineage>
</organism>
<comment type="caution">
    <text evidence="7">The sequence shown here is derived from an EMBL/GenBank/DDBJ whole genome shotgun (WGS) entry which is preliminary data.</text>
</comment>
<feature type="coiled-coil region" evidence="5">
    <location>
        <begin position="71"/>
        <end position="98"/>
    </location>
</feature>
<comment type="similarity">
    <text evidence="1 3 4">Belongs to the GrpE family.</text>
</comment>
<keyword evidence="8" id="KW-1185">Reference proteome</keyword>
<dbReference type="InterPro" id="IPR000740">
    <property type="entry name" value="GrpE"/>
</dbReference>
<keyword evidence="5" id="KW-0175">Coiled coil</keyword>
<evidence type="ECO:0000256" key="3">
    <source>
        <dbReference type="HAMAP-Rule" id="MF_01151"/>
    </source>
</evidence>
<dbReference type="HAMAP" id="MF_01151">
    <property type="entry name" value="GrpE"/>
    <property type="match status" value="1"/>
</dbReference>
<sequence length="214" mass="22985">MTDPNQPIDPEVSVDAVDATSGAEEPVEAEVVPEAQETATSGAAPGGASDGDDTAPSDTLETDVHPDTVLAAERLEDLQRLQAEYVNYKRRVDRDRAEIQIRAAHDVLETLLPVLDEIQLADQHGDLPEGSPVRTITDKLQQSLGKYGLESVGAKGEPFDPNVHEALMHAEWDPQDPDLPTGATETTIVTVLQPGYRAGERVLRAARVAVADPQ</sequence>
<dbReference type="Proteomes" id="UP000554054">
    <property type="component" value="Unassembled WGS sequence"/>
</dbReference>
<dbReference type="CDD" id="cd00446">
    <property type="entry name" value="GrpE"/>
    <property type="match status" value="1"/>
</dbReference>
<evidence type="ECO:0000256" key="1">
    <source>
        <dbReference type="ARBA" id="ARBA00009054"/>
    </source>
</evidence>
<dbReference type="GO" id="GO:0005737">
    <property type="term" value="C:cytoplasm"/>
    <property type="evidence" value="ECO:0007669"/>
    <property type="project" value="UniProtKB-SubCell"/>
</dbReference>
<dbReference type="PANTHER" id="PTHR21237:SF23">
    <property type="entry name" value="GRPE PROTEIN HOMOLOG, MITOCHONDRIAL"/>
    <property type="match status" value="1"/>
</dbReference>
<evidence type="ECO:0000256" key="6">
    <source>
        <dbReference type="SAM" id="MobiDB-lite"/>
    </source>
</evidence>
<dbReference type="GO" id="GO:0051087">
    <property type="term" value="F:protein-folding chaperone binding"/>
    <property type="evidence" value="ECO:0007669"/>
    <property type="project" value="InterPro"/>
</dbReference>
<dbReference type="AlphaFoldDB" id="A0A852VQP5"/>
<gene>
    <name evidence="3" type="primary">grpE</name>
    <name evidence="7" type="ORF">BJY20_001928</name>
</gene>
<keyword evidence="2 3" id="KW-0143">Chaperone</keyword>
<dbReference type="PANTHER" id="PTHR21237">
    <property type="entry name" value="GRPE PROTEIN"/>
    <property type="match status" value="1"/>
</dbReference>
<dbReference type="GO" id="GO:0042803">
    <property type="term" value="F:protein homodimerization activity"/>
    <property type="evidence" value="ECO:0007669"/>
    <property type="project" value="InterPro"/>
</dbReference>
<name>A0A852VQP5_9MICO</name>
<feature type="compositionally biased region" description="Low complexity" evidence="6">
    <location>
        <begin position="29"/>
        <end position="43"/>
    </location>
</feature>
<dbReference type="GO" id="GO:0051082">
    <property type="term" value="F:unfolded protein binding"/>
    <property type="evidence" value="ECO:0007669"/>
    <property type="project" value="TreeGrafter"/>
</dbReference>
<dbReference type="Gene3D" id="3.90.20.20">
    <property type="match status" value="1"/>
</dbReference>
<dbReference type="GO" id="GO:0006457">
    <property type="term" value="P:protein folding"/>
    <property type="evidence" value="ECO:0007669"/>
    <property type="project" value="InterPro"/>
</dbReference>
<evidence type="ECO:0000256" key="4">
    <source>
        <dbReference type="RuleBase" id="RU004478"/>
    </source>
</evidence>
<keyword evidence="3" id="KW-0346">Stress response</keyword>
<evidence type="ECO:0000256" key="2">
    <source>
        <dbReference type="ARBA" id="ARBA00023186"/>
    </source>
</evidence>
<dbReference type="Gene3D" id="2.30.22.10">
    <property type="entry name" value="Head domain of nucleotide exchange factor GrpE"/>
    <property type="match status" value="1"/>
</dbReference>
<accession>A0A852VQP5</accession>
<keyword evidence="3" id="KW-0963">Cytoplasm</keyword>
<proteinExistence type="inferred from homology"/>
<comment type="subcellular location">
    <subcellularLocation>
        <location evidence="3">Cytoplasm</location>
    </subcellularLocation>
</comment>
<protein>
    <recommendedName>
        <fullName evidence="3">Protein GrpE</fullName>
    </recommendedName>
    <alternativeName>
        <fullName evidence="3">HSP-70 cofactor</fullName>
    </alternativeName>
</protein>
<evidence type="ECO:0000256" key="5">
    <source>
        <dbReference type="SAM" id="Coils"/>
    </source>
</evidence>
<dbReference type="RefSeq" id="WP_185991332.1">
    <property type="nucleotide sequence ID" value="NZ_JACCAE010000001.1"/>
</dbReference>
<dbReference type="SUPFAM" id="SSF51064">
    <property type="entry name" value="Head domain of nucleotide exchange factor GrpE"/>
    <property type="match status" value="1"/>
</dbReference>
<dbReference type="Pfam" id="PF01025">
    <property type="entry name" value="GrpE"/>
    <property type="match status" value="1"/>
</dbReference>
<comment type="function">
    <text evidence="3">Participates actively in the response to hyperosmotic and heat shock by preventing the aggregation of stress-denatured proteins, in association with DnaK and GrpE. It is the nucleotide exchange factor for DnaK and may function as a thermosensor. Unfolded proteins bind initially to DnaJ; upon interaction with the DnaJ-bound protein, DnaK hydrolyzes its bound ATP, resulting in the formation of a stable complex. GrpE releases ADP from DnaK; ATP binding to DnaK triggers the release of the substrate protein, thus completing the reaction cycle. Several rounds of ATP-dependent interactions between DnaJ, DnaK and GrpE are required for fully efficient folding.</text>
</comment>
<feature type="region of interest" description="Disordered" evidence="6">
    <location>
        <begin position="1"/>
        <end position="65"/>
    </location>
</feature>
<evidence type="ECO:0000313" key="8">
    <source>
        <dbReference type="Proteomes" id="UP000554054"/>
    </source>
</evidence>
<dbReference type="InterPro" id="IPR009012">
    <property type="entry name" value="GrpE_head"/>
</dbReference>